<sequence>MMAGTDARTSARPFLLTARGFALASVAVVVVLFLTAGALVQDHRLEDVHGGAAIALHVVTGGLMTALAGFAYARGRGWWAAVVAGVMFVYSFVQASLGGGGTLNLHIPGALIIVGATVWLTAWLFSPSVVGGR</sequence>
<feature type="transmembrane region" description="Helical" evidence="1">
    <location>
        <begin position="78"/>
        <end position="97"/>
    </location>
</feature>
<dbReference type="PATRIC" id="fig|37916.4.peg.6753"/>
<evidence type="ECO:0000256" key="1">
    <source>
        <dbReference type="SAM" id="Phobius"/>
    </source>
</evidence>
<dbReference type="STRING" id="37916.MCHLDSM_06736"/>
<dbReference type="RefSeq" id="WP_234714257.1">
    <property type="nucleotide sequence ID" value="NZ_JYNL01000069.1"/>
</dbReference>
<dbReference type="EMBL" id="JYNL01000069">
    <property type="protein sequence ID" value="KMO67487.1"/>
    <property type="molecule type" value="Genomic_DNA"/>
</dbReference>
<evidence type="ECO:0000313" key="3">
    <source>
        <dbReference type="Proteomes" id="UP000036513"/>
    </source>
</evidence>
<accession>A0A0J6VCW0</accession>
<keyword evidence="1" id="KW-0472">Membrane</keyword>
<evidence type="ECO:0000313" key="2">
    <source>
        <dbReference type="EMBL" id="KMO67487.1"/>
    </source>
</evidence>
<keyword evidence="1" id="KW-0812">Transmembrane</keyword>
<proteinExistence type="predicted"/>
<dbReference type="AlphaFoldDB" id="A0A0J6VCW0"/>
<organism evidence="2 3">
    <name type="scientific">Mycolicibacterium chlorophenolicum</name>
    <dbReference type="NCBI Taxonomy" id="37916"/>
    <lineage>
        <taxon>Bacteria</taxon>
        <taxon>Bacillati</taxon>
        <taxon>Actinomycetota</taxon>
        <taxon>Actinomycetes</taxon>
        <taxon>Mycobacteriales</taxon>
        <taxon>Mycobacteriaceae</taxon>
        <taxon>Mycolicibacterium</taxon>
    </lineage>
</organism>
<evidence type="ECO:0008006" key="4">
    <source>
        <dbReference type="Google" id="ProtNLM"/>
    </source>
</evidence>
<keyword evidence="3" id="KW-1185">Reference proteome</keyword>
<gene>
    <name evidence="2" type="ORF">MCHLDSM_06736</name>
</gene>
<feature type="transmembrane region" description="Helical" evidence="1">
    <location>
        <begin position="52"/>
        <end position="71"/>
    </location>
</feature>
<dbReference type="Proteomes" id="UP000036513">
    <property type="component" value="Unassembled WGS sequence"/>
</dbReference>
<feature type="transmembrane region" description="Helical" evidence="1">
    <location>
        <begin position="103"/>
        <end position="125"/>
    </location>
</feature>
<keyword evidence="1" id="KW-1133">Transmembrane helix</keyword>
<comment type="caution">
    <text evidence="2">The sequence shown here is derived from an EMBL/GenBank/DDBJ whole genome shotgun (WGS) entry which is preliminary data.</text>
</comment>
<name>A0A0J6VCW0_9MYCO</name>
<protein>
    <recommendedName>
        <fullName evidence="4">DUF423 domain-containing protein</fullName>
    </recommendedName>
</protein>
<feature type="transmembrane region" description="Helical" evidence="1">
    <location>
        <begin position="21"/>
        <end position="40"/>
    </location>
</feature>
<reference evidence="2 3" key="1">
    <citation type="journal article" date="2015" name="Genome Biol. Evol.">
        <title>Characterization of Three Mycobacterium spp. with Potential Use in Bioremediation by Genome Sequencing and Comparative Genomics.</title>
        <authorList>
            <person name="Das S."/>
            <person name="Pettersson B.M."/>
            <person name="Behra P.R."/>
            <person name="Ramesh M."/>
            <person name="Dasgupta S."/>
            <person name="Bhattacharya A."/>
            <person name="Kirsebom L.A."/>
        </authorList>
    </citation>
    <scope>NUCLEOTIDE SEQUENCE [LARGE SCALE GENOMIC DNA]</scope>
    <source>
        <strain evidence="2 3">DSM 43826</strain>
    </source>
</reference>